<evidence type="ECO:0000313" key="2">
    <source>
        <dbReference type="EMBL" id="PNR28811.1"/>
    </source>
</evidence>
<reference evidence="2 4" key="1">
    <citation type="journal article" date="2008" name="Science">
        <title>The Physcomitrella genome reveals evolutionary insights into the conquest of land by plants.</title>
        <authorList>
            <person name="Rensing S."/>
            <person name="Lang D."/>
            <person name="Zimmer A."/>
            <person name="Terry A."/>
            <person name="Salamov A."/>
            <person name="Shapiro H."/>
            <person name="Nishiyama T."/>
            <person name="Perroud P.-F."/>
            <person name="Lindquist E."/>
            <person name="Kamisugi Y."/>
            <person name="Tanahashi T."/>
            <person name="Sakakibara K."/>
            <person name="Fujita T."/>
            <person name="Oishi K."/>
            <person name="Shin-I T."/>
            <person name="Kuroki Y."/>
            <person name="Toyoda A."/>
            <person name="Suzuki Y."/>
            <person name="Hashimoto A."/>
            <person name="Yamaguchi K."/>
            <person name="Sugano A."/>
            <person name="Kohara Y."/>
            <person name="Fujiyama A."/>
            <person name="Anterola A."/>
            <person name="Aoki S."/>
            <person name="Ashton N."/>
            <person name="Barbazuk W.B."/>
            <person name="Barker E."/>
            <person name="Bennetzen J."/>
            <person name="Bezanilla M."/>
            <person name="Blankenship R."/>
            <person name="Cho S.H."/>
            <person name="Dutcher S."/>
            <person name="Estelle M."/>
            <person name="Fawcett J.A."/>
            <person name="Gundlach H."/>
            <person name="Hanada K."/>
            <person name="Heyl A."/>
            <person name="Hicks K.A."/>
            <person name="Hugh J."/>
            <person name="Lohr M."/>
            <person name="Mayer K."/>
            <person name="Melkozernov A."/>
            <person name="Murata T."/>
            <person name="Nelson D."/>
            <person name="Pils B."/>
            <person name="Prigge M."/>
            <person name="Reiss B."/>
            <person name="Renner T."/>
            <person name="Rombauts S."/>
            <person name="Rushton P."/>
            <person name="Sanderfoot A."/>
            <person name="Schween G."/>
            <person name="Shiu S.-H."/>
            <person name="Stueber K."/>
            <person name="Theodoulou F.L."/>
            <person name="Tu H."/>
            <person name="Van de Peer Y."/>
            <person name="Verrier P.J."/>
            <person name="Waters E."/>
            <person name="Wood A."/>
            <person name="Yang L."/>
            <person name="Cove D."/>
            <person name="Cuming A."/>
            <person name="Hasebe M."/>
            <person name="Lucas S."/>
            <person name="Mishler D.B."/>
            <person name="Reski R."/>
            <person name="Grigoriev I."/>
            <person name="Quatrano R.S."/>
            <person name="Boore J.L."/>
        </authorList>
    </citation>
    <scope>NUCLEOTIDE SEQUENCE [LARGE SCALE GENOMIC DNA]</scope>
    <source>
        <strain evidence="3 4">cv. Gransden 2004</strain>
    </source>
</reference>
<reference evidence="2 4" key="2">
    <citation type="journal article" date="2018" name="Plant J.">
        <title>The Physcomitrella patens chromosome-scale assembly reveals moss genome structure and evolution.</title>
        <authorList>
            <person name="Lang D."/>
            <person name="Ullrich K.K."/>
            <person name="Murat F."/>
            <person name="Fuchs J."/>
            <person name="Jenkins J."/>
            <person name="Haas F.B."/>
            <person name="Piednoel M."/>
            <person name="Gundlach H."/>
            <person name="Van Bel M."/>
            <person name="Meyberg R."/>
            <person name="Vives C."/>
            <person name="Morata J."/>
            <person name="Symeonidi A."/>
            <person name="Hiss M."/>
            <person name="Muchero W."/>
            <person name="Kamisugi Y."/>
            <person name="Saleh O."/>
            <person name="Blanc G."/>
            <person name="Decker E.L."/>
            <person name="van Gessel N."/>
            <person name="Grimwood J."/>
            <person name="Hayes R.D."/>
            <person name="Graham S.W."/>
            <person name="Gunter L.E."/>
            <person name="McDaniel S.F."/>
            <person name="Hoernstein S.N.W."/>
            <person name="Larsson A."/>
            <person name="Li F.W."/>
            <person name="Perroud P.F."/>
            <person name="Phillips J."/>
            <person name="Ranjan P."/>
            <person name="Rokshar D.S."/>
            <person name="Rothfels C.J."/>
            <person name="Schneider L."/>
            <person name="Shu S."/>
            <person name="Stevenson D.W."/>
            <person name="Thummler F."/>
            <person name="Tillich M."/>
            <person name="Villarreal Aguilar J.C."/>
            <person name="Widiez T."/>
            <person name="Wong G.K."/>
            <person name="Wymore A."/>
            <person name="Zhang Y."/>
            <person name="Zimmer A.D."/>
            <person name="Quatrano R.S."/>
            <person name="Mayer K.F.X."/>
            <person name="Goodstein D."/>
            <person name="Casacuberta J.M."/>
            <person name="Vandepoele K."/>
            <person name="Reski R."/>
            <person name="Cuming A.C."/>
            <person name="Tuskan G.A."/>
            <person name="Maumus F."/>
            <person name="Salse J."/>
            <person name="Schmutz J."/>
            <person name="Rensing S.A."/>
        </authorList>
    </citation>
    <scope>NUCLEOTIDE SEQUENCE [LARGE SCALE GENOMIC DNA]</scope>
    <source>
        <strain evidence="3 4">cv. Gransden 2004</strain>
    </source>
</reference>
<organism evidence="2">
    <name type="scientific">Physcomitrium patens</name>
    <name type="common">Spreading-leaved earth moss</name>
    <name type="synonym">Physcomitrella patens</name>
    <dbReference type="NCBI Taxonomy" id="3218"/>
    <lineage>
        <taxon>Eukaryota</taxon>
        <taxon>Viridiplantae</taxon>
        <taxon>Streptophyta</taxon>
        <taxon>Embryophyta</taxon>
        <taxon>Bryophyta</taxon>
        <taxon>Bryophytina</taxon>
        <taxon>Bryopsida</taxon>
        <taxon>Funariidae</taxon>
        <taxon>Funariales</taxon>
        <taxon>Funariaceae</taxon>
        <taxon>Physcomitrium</taxon>
    </lineage>
</organism>
<dbReference type="Gene3D" id="1.10.238.10">
    <property type="entry name" value="EF-hand"/>
    <property type="match status" value="1"/>
</dbReference>
<comment type="similarity">
    <text evidence="1">Belongs to the caleosin family.</text>
</comment>
<dbReference type="PANTHER" id="PTHR31495:SF20">
    <property type="entry name" value="CALEOSIN-RELATED FAMILY PROTEIN"/>
    <property type="match status" value="1"/>
</dbReference>
<name>A0A2K1IHR1_PHYPA</name>
<dbReference type="RefSeq" id="XP_024362255.1">
    <property type="nucleotide sequence ID" value="XM_024506487.2"/>
</dbReference>
<dbReference type="InterPro" id="IPR011992">
    <property type="entry name" value="EF-hand-dom_pair"/>
</dbReference>
<dbReference type="EnsemblPlants" id="Pp3c23_910V3.2">
    <property type="protein sequence ID" value="Pp3c23_910V3.2"/>
    <property type="gene ID" value="Pp3c23_910"/>
</dbReference>
<evidence type="ECO:0008006" key="5">
    <source>
        <dbReference type="Google" id="ProtNLM"/>
    </source>
</evidence>
<accession>A0A2K1IHR1</accession>
<protein>
    <recommendedName>
        <fullName evidence="5">Caleosin</fullName>
    </recommendedName>
</protein>
<dbReference type="STRING" id="3218.A0A2K1IHR1"/>
<dbReference type="SUPFAM" id="SSF47473">
    <property type="entry name" value="EF-hand"/>
    <property type="match status" value="1"/>
</dbReference>
<dbReference type="PaxDb" id="3218-PP1S210_68V6.1"/>
<dbReference type="Proteomes" id="UP000006727">
    <property type="component" value="Chromosome 23"/>
</dbReference>
<dbReference type="InterPro" id="IPR007736">
    <property type="entry name" value="Caleosin-related"/>
</dbReference>
<dbReference type="GO" id="GO:0005509">
    <property type="term" value="F:calcium ion binding"/>
    <property type="evidence" value="ECO:0000318"/>
    <property type="project" value="GO_Central"/>
</dbReference>
<dbReference type="Gramene" id="Pp3c23_910V3.2">
    <property type="protein sequence ID" value="Pp3c23_910V3.2"/>
    <property type="gene ID" value="Pp3c23_910"/>
</dbReference>
<evidence type="ECO:0000256" key="1">
    <source>
        <dbReference type="ARBA" id="ARBA00006765"/>
    </source>
</evidence>
<dbReference type="OrthoDB" id="640742at2759"/>
<gene>
    <name evidence="3" type="primary">LOC112275818</name>
    <name evidence="2" type="ORF">PHYPA_027503</name>
</gene>
<dbReference type="OMA" id="RLAYSWL"/>
<dbReference type="PANTHER" id="PTHR31495">
    <property type="entry name" value="PEROXYGENASE 3-RELATED"/>
    <property type="match status" value="1"/>
</dbReference>
<sequence>MAEEQSGNEINVETVAPMAPVMYRRTAISGDVGVEKPHVPRAMEATGGDYPQGTPDYNHNGYSVLQQHIAFFDRNNDGVIYPWETFQGFHALGFNFIISFIGMLFIHSAQSYPTLDSWIPSLWFPVYIKNIHRAKHGSDTEVYDTEGRFVPYKFEEIFSKYAKTEKNRLTFSELMEMTAANRNVADPFGWIASKGEWSVTFWLLKDKDGLISKESIRDMFDGSIFKKVEEMRKSKSQ</sequence>
<keyword evidence="4" id="KW-1185">Reference proteome</keyword>
<dbReference type="Gramene" id="Pp3c23_910V3.1">
    <property type="protein sequence ID" value="Pp3c23_910V3.1"/>
    <property type="gene ID" value="Pp3c23_910"/>
</dbReference>
<dbReference type="EnsemblPlants" id="Pp3c23_910V3.3">
    <property type="protein sequence ID" value="Pp3c23_910V3.3"/>
    <property type="gene ID" value="Pp3c23_910"/>
</dbReference>
<evidence type="ECO:0000313" key="4">
    <source>
        <dbReference type="Proteomes" id="UP000006727"/>
    </source>
</evidence>
<dbReference type="Pfam" id="PF05042">
    <property type="entry name" value="Caleosin"/>
    <property type="match status" value="1"/>
</dbReference>
<dbReference type="GO" id="GO:0004497">
    <property type="term" value="F:monooxygenase activity"/>
    <property type="evidence" value="ECO:0000318"/>
    <property type="project" value="GO_Central"/>
</dbReference>
<dbReference type="EnsemblPlants" id="Pp3c23_910V3.1">
    <property type="protein sequence ID" value="Pp3c23_910V3.1"/>
    <property type="gene ID" value="Pp3c23_910"/>
</dbReference>
<reference evidence="3" key="3">
    <citation type="submission" date="2020-12" db="UniProtKB">
        <authorList>
            <consortium name="EnsemblPlants"/>
        </authorList>
    </citation>
    <scope>IDENTIFICATION</scope>
</reference>
<dbReference type="EMBL" id="ABEU02000023">
    <property type="protein sequence ID" value="PNR28811.1"/>
    <property type="molecule type" value="Genomic_DNA"/>
</dbReference>
<dbReference type="GeneID" id="112275818"/>
<dbReference type="Gramene" id="Pp3c23_910V3.3">
    <property type="protein sequence ID" value="Pp3c23_910V3.3"/>
    <property type="gene ID" value="Pp3c23_910"/>
</dbReference>
<evidence type="ECO:0000313" key="3">
    <source>
        <dbReference type="EnsemblPlants" id="Pp3c23_910V3.1"/>
    </source>
</evidence>
<dbReference type="AlphaFoldDB" id="A0A2K1IHR1"/>
<proteinExistence type="inferred from homology"/>